<dbReference type="RefSeq" id="WP_162311102.1">
    <property type="nucleotide sequence ID" value="NZ_JACHGU010000001.1"/>
</dbReference>
<protein>
    <submittedName>
        <fullName evidence="3">Spore coat protein U</fullName>
    </submittedName>
</protein>
<dbReference type="Pfam" id="PF05229">
    <property type="entry name" value="SCPU"/>
    <property type="match status" value="1"/>
</dbReference>
<dbReference type="AlphaFoldDB" id="A0A7V8K707"/>
<proteinExistence type="predicted"/>
<dbReference type="PANTHER" id="PTHR37089:SF3">
    <property type="entry name" value="EXPORTED PROTEIN"/>
    <property type="match status" value="1"/>
</dbReference>
<accession>A0A7V8K707</accession>
<evidence type="ECO:0000313" key="3">
    <source>
        <dbReference type="EMBL" id="KAF1686302.1"/>
    </source>
</evidence>
<keyword evidence="4" id="KW-1185">Reference proteome</keyword>
<keyword evidence="3" id="KW-0946">Virion</keyword>
<dbReference type="Proteomes" id="UP000462066">
    <property type="component" value="Unassembled WGS sequence"/>
</dbReference>
<name>A0A7V8K707_9GAMM</name>
<evidence type="ECO:0000256" key="1">
    <source>
        <dbReference type="SAM" id="SignalP"/>
    </source>
</evidence>
<evidence type="ECO:0000259" key="2">
    <source>
        <dbReference type="Pfam" id="PF05229"/>
    </source>
</evidence>
<evidence type="ECO:0000313" key="4">
    <source>
        <dbReference type="Proteomes" id="UP000462066"/>
    </source>
</evidence>
<feature type="signal peptide" evidence="1">
    <location>
        <begin position="1"/>
        <end position="24"/>
    </location>
</feature>
<dbReference type="InterPro" id="IPR053167">
    <property type="entry name" value="Spore_coat_component"/>
</dbReference>
<dbReference type="InterPro" id="IPR007893">
    <property type="entry name" value="Spore_coat_U/FanG"/>
</dbReference>
<comment type="caution">
    <text evidence="3">The sequence shown here is derived from an EMBL/GenBank/DDBJ whole genome shotgun (WGS) entry which is preliminary data.</text>
</comment>
<gene>
    <name evidence="3" type="ORF">B1992_08755</name>
</gene>
<keyword evidence="3" id="KW-0167">Capsid protein</keyword>
<reference evidence="3 4" key="1">
    <citation type="submission" date="2017-10" db="EMBL/GenBank/DDBJ databases">
        <title>Whole genome sequencing of Pseudoxanthomonas broegbernensis DSM 12573(T).</title>
        <authorList>
            <person name="Kumar S."/>
            <person name="Bansal K."/>
            <person name="Kaur A."/>
            <person name="Patil P."/>
            <person name="Sharma S."/>
            <person name="Patil P.B."/>
        </authorList>
    </citation>
    <scope>NUCLEOTIDE SEQUENCE [LARGE SCALE GENOMIC DNA]</scope>
    <source>
        <strain evidence="3 4">DSM 12573</strain>
    </source>
</reference>
<organism evidence="3 4">
    <name type="scientific">Pseudoxanthomonas broegbernensis</name>
    <dbReference type="NCBI Taxonomy" id="83619"/>
    <lineage>
        <taxon>Bacteria</taxon>
        <taxon>Pseudomonadati</taxon>
        <taxon>Pseudomonadota</taxon>
        <taxon>Gammaproteobacteria</taxon>
        <taxon>Lysobacterales</taxon>
        <taxon>Lysobacteraceae</taxon>
        <taxon>Pseudoxanthomonas</taxon>
    </lineage>
</organism>
<dbReference type="SMART" id="SM00972">
    <property type="entry name" value="SCPU"/>
    <property type="match status" value="1"/>
</dbReference>
<sequence>MKQFKLSLAIAALTAAGFAGSAAAATATDQFEVRITINETCNVLTATDILFDPATPTAGTVDKTGTISVQCTNGTDYTLELDGGDAGDTAARRMTRDGGSETIAYQLYQPGGFTTVWGSGGQAVTGIGAGLGGAYQVDHTVNARATLVGNEPAGSYADDVTVTLTF</sequence>
<keyword evidence="1" id="KW-0732">Signal</keyword>
<dbReference type="PANTHER" id="PTHR37089">
    <property type="entry name" value="PROTEIN U-RELATED"/>
    <property type="match status" value="1"/>
</dbReference>
<feature type="chain" id="PRO_5030740464" evidence="1">
    <location>
        <begin position="25"/>
        <end position="166"/>
    </location>
</feature>
<feature type="domain" description="Spore coat protein U/FanG" evidence="2">
    <location>
        <begin position="28"/>
        <end position="163"/>
    </location>
</feature>
<dbReference type="EMBL" id="MWIP01000007">
    <property type="protein sequence ID" value="KAF1686302.1"/>
    <property type="molecule type" value="Genomic_DNA"/>
</dbReference>